<gene>
    <name evidence="1" type="ORF">BKP35_01910</name>
</gene>
<comment type="caution">
    <text evidence="1">The sequence shown here is derived from an EMBL/GenBank/DDBJ whole genome shotgun (WGS) entry which is preliminary data.</text>
</comment>
<evidence type="ECO:0000313" key="2">
    <source>
        <dbReference type="Proteomes" id="UP000180098"/>
    </source>
</evidence>
<dbReference type="Proteomes" id="UP000180098">
    <property type="component" value="Unassembled WGS sequence"/>
</dbReference>
<evidence type="ECO:0000313" key="1">
    <source>
        <dbReference type="EMBL" id="OIJ15770.1"/>
    </source>
</evidence>
<sequence>MFWSKRKKKKKQYPFIDVTIQDVRNAVITFSDRLSKGVFTTILVNEDNSIDFEQLAHIIGGIPTKNFYMSKETFDIFEEEEKEIPATLDSVQRAVDGYVKQFKQPPIITFDPNFRVNYHVLMQEGFLDFRPDIPLYIHKDGMITHIKPSK</sequence>
<evidence type="ECO:0008006" key="3">
    <source>
        <dbReference type="Google" id="ProtNLM"/>
    </source>
</evidence>
<dbReference type="RefSeq" id="WP_071311695.1">
    <property type="nucleotide sequence ID" value="NZ_MLQQ01000001.1"/>
</dbReference>
<dbReference type="EMBL" id="MLQQ01000001">
    <property type="protein sequence ID" value="OIJ15770.1"/>
    <property type="molecule type" value="Genomic_DNA"/>
</dbReference>
<dbReference type="InterPro" id="IPR025071">
    <property type="entry name" value="DUF3939"/>
</dbReference>
<protein>
    <recommendedName>
        <fullName evidence="3">DUF3939 domain-containing protein</fullName>
    </recommendedName>
</protein>
<accession>A0A1S2LU85</accession>
<reference evidence="1 2" key="1">
    <citation type="submission" date="2016-10" db="EMBL/GenBank/DDBJ databases">
        <title>Draft genome sequences of four alkaliphilic bacteria belonging to the Anaerobacillus genus.</title>
        <authorList>
            <person name="Bassil N.M."/>
            <person name="Lloyd J.R."/>
        </authorList>
    </citation>
    <scope>NUCLEOTIDE SEQUENCE [LARGE SCALE GENOMIC DNA]</scope>
    <source>
        <strain evidence="1 2">DSM 15340</strain>
    </source>
</reference>
<organism evidence="1 2">
    <name type="scientific">Anaerobacillus arseniciselenatis</name>
    <dbReference type="NCBI Taxonomy" id="85682"/>
    <lineage>
        <taxon>Bacteria</taxon>
        <taxon>Bacillati</taxon>
        <taxon>Bacillota</taxon>
        <taxon>Bacilli</taxon>
        <taxon>Bacillales</taxon>
        <taxon>Bacillaceae</taxon>
        <taxon>Anaerobacillus</taxon>
    </lineage>
</organism>
<dbReference type="OrthoDB" id="2352834at2"/>
<keyword evidence="2" id="KW-1185">Reference proteome</keyword>
<dbReference type="Pfam" id="PF13075">
    <property type="entry name" value="DUF3939"/>
    <property type="match status" value="1"/>
</dbReference>
<dbReference type="AlphaFoldDB" id="A0A1S2LU85"/>
<name>A0A1S2LU85_9BACI</name>
<proteinExistence type="predicted"/>